<dbReference type="PANTHER" id="PTHR18853">
    <property type="entry name" value="FORKHEAD-ASSOCIATED DOMAIN-CONTAINING PROTEIN 1-RELATED"/>
    <property type="match status" value="1"/>
</dbReference>
<dbReference type="AlphaFoldDB" id="A0A812AZS8"/>
<protein>
    <submittedName>
        <fullName evidence="3">Uncharacterized protein</fullName>
    </submittedName>
</protein>
<evidence type="ECO:0000256" key="2">
    <source>
        <dbReference type="SAM" id="MobiDB-lite"/>
    </source>
</evidence>
<name>A0A812AZS8_ACAPH</name>
<reference evidence="3" key="1">
    <citation type="submission" date="2021-01" db="EMBL/GenBank/DDBJ databases">
        <authorList>
            <person name="Li R."/>
            <person name="Bekaert M."/>
        </authorList>
    </citation>
    <scope>NUCLEOTIDE SEQUENCE</scope>
    <source>
        <strain evidence="3">Farmed</strain>
    </source>
</reference>
<feature type="coiled-coil region" evidence="1">
    <location>
        <begin position="12"/>
        <end position="108"/>
    </location>
</feature>
<dbReference type="PANTHER" id="PTHR18853:SF10">
    <property type="entry name" value="FHA DOMAIN-CONTAINING PROTEIN"/>
    <property type="match status" value="1"/>
</dbReference>
<evidence type="ECO:0000313" key="3">
    <source>
        <dbReference type="EMBL" id="CAE1164481.1"/>
    </source>
</evidence>
<accession>A0A812AZS8</accession>
<organism evidence="3 4">
    <name type="scientific">Acanthosepion pharaonis</name>
    <name type="common">Pharaoh cuttlefish</name>
    <name type="synonym">Sepia pharaonis</name>
    <dbReference type="NCBI Taxonomy" id="158019"/>
    <lineage>
        <taxon>Eukaryota</taxon>
        <taxon>Metazoa</taxon>
        <taxon>Spiralia</taxon>
        <taxon>Lophotrochozoa</taxon>
        <taxon>Mollusca</taxon>
        <taxon>Cephalopoda</taxon>
        <taxon>Coleoidea</taxon>
        <taxon>Decapodiformes</taxon>
        <taxon>Sepiida</taxon>
        <taxon>Sepiina</taxon>
        <taxon>Sepiidae</taxon>
        <taxon>Acanthosepion</taxon>
    </lineage>
</organism>
<feature type="coiled-coil region" evidence="1">
    <location>
        <begin position="177"/>
        <end position="211"/>
    </location>
</feature>
<comment type="caution">
    <text evidence="3">The sequence shown here is derived from an EMBL/GenBank/DDBJ whole genome shotgun (WGS) entry which is preliminary data.</text>
</comment>
<keyword evidence="1" id="KW-0175">Coiled coil</keyword>
<proteinExistence type="predicted"/>
<evidence type="ECO:0000256" key="1">
    <source>
        <dbReference type="SAM" id="Coils"/>
    </source>
</evidence>
<keyword evidence="4" id="KW-1185">Reference proteome</keyword>
<gene>
    <name evidence="3" type="ORF">SPHA_8046</name>
</gene>
<dbReference type="Proteomes" id="UP000597762">
    <property type="component" value="Unassembled WGS sequence"/>
</dbReference>
<dbReference type="EMBL" id="CAHIKZ030000260">
    <property type="protein sequence ID" value="CAE1164481.1"/>
    <property type="molecule type" value="Genomic_DNA"/>
</dbReference>
<evidence type="ECO:0000313" key="4">
    <source>
        <dbReference type="Proteomes" id="UP000597762"/>
    </source>
</evidence>
<feature type="region of interest" description="Disordered" evidence="2">
    <location>
        <begin position="498"/>
        <end position="520"/>
    </location>
</feature>
<sequence>MQKDLSCKDTTISKLTREVETLKRNIWEHETSMETMTSKISKMKDGLKKFEVNEAREKELHNIHQKLKVAEAKQKQQEDFIASQAEEINKLKQTLSEEREEKKKMQADLGQVRFELDDITRAERMVRVDMEQATKQMERFHNRVLQVAFSIPGKGLPKKEMNEDDLIEILKTMAQAQSTVNETIKTMEIKVKEAQQEKEELIKKLNQLNPQILQLLTRLESSGLRSANLKKELELLESVSVETPFTWVKNHFMKLLKTEINWQCKIEASLEKCGVNMKISTSEPSQHINWLQNKWSVALEENEQLKKRIAKSDENHMSELQIALEIKEKETVERIKEAEEKAMLQGKENLANAVEEMQNLQVEKQAAAVKKEKEKIEDLSITVDKLKKLINEKDKETQDKLEEANKVLTEMEELKVHKSELEERLQVARDELGLQAEKNKIQLQADKNQREKEILTYKEQIKQHSITICTLEEKLAKMTKAHKKSMDQVATLEEKLHENRTQLPVKRSPPPKPKVIVQKPPPDLLVHDQLITVLRKEALELKQQLQEKEEVIIGLRKDLLGTSARLSDIKGELCEESKKKLEHSKHSINMHQQEMNNLRQKLAALSQVIEEKKEHIKRLQTDLEREKGTTRSYKQNNDDLSEKIALLERFVEQEKAERYKIDNFSEREDQYASELANLGAQCRGERHHQVIERQREALAELRKKLKILEQSKFRE</sequence>
<feature type="coiled-coil region" evidence="1">
    <location>
        <begin position="531"/>
        <end position="657"/>
    </location>
</feature>
<dbReference type="OrthoDB" id="687730at2759"/>
<feature type="coiled-coil region" evidence="1">
    <location>
        <begin position="310"/>
        <end position="438"/>
    </location>
</feature>
<dbReference type="InterPro" id="IPR052642">
    <property type="entry name" value="CC-FHA_domain"/>
</dbReference>
<feature type="compositionally biased region" description="Pro residues" evidence="2">
    <location>
        <begin position="507"/>
        <end position="520"/>
    </location>
</feature>